<dbReference type="SMART" id="SM00686">
    <property type="entry name" value="DM13"/>
    <property type="match status" value="1"/>
</dbReference>
<accession>A0A8R1YER1</accession>
<reference evidence="3" key="1">
    <citation type="journal article" date="2008" name="Nat. Genet.">
        <title>The Pristionchus pacificus genome provides a unique perspective on nematode lifestyle and parasitism.</title>
        <authorList>
            <person name="Dieterich C."/>
            <person name="Clifton S.W."/>
            <person name="Schuster L.N."/>
            <person name="Chinwalla A."/>
            <person name="Delehaunty K."/>
            <person name="Dinkelacker I."/>
            <person name="Fulton L."/>
            <person name="Fulton R."/>
            <person name="Godfrey J."/>
            <person name="Minx P."/>
            <person name="Mitreva M."/>
            <person name="Roeseler W."/>
            <person name="Tian H."/>
            <person name="Witte H."/>
            <person name="Yang S.P."/>
            <person name="Wilson R.K."/>
            <person name="Sommer R.J."/>
        </authorList>
    </citation>
    <scope>NUCLEOTIDE SEQUENCE [LARGE SCALE GENOMIC DNA]</scope>
    <source>
        <strain evidence="3">PS312</strain>
    </source>
</reference>
<proteinExistence type="predicted"/>
<accession>A0A2A6D131</accession>
<feature type="region of interest" description="Disordered" evidence="1">
    <location>
        <begin position="224"/>
        <end position="284"/>
    </location>
</feature>
<evidence type="ECO:0000256" key="1">
    <source>
        <dbReference type="SAM" id="MobiDB-lite"/>
    </source>
</evidence>
<dbReference type="PROSITE" id="PS51549">
    <property type="entry name" value="DM13"/>
    <property type="match status" value="1"/>
</dbReference>
<dbReference type="EnsemblMetazoa" id="PPA18720.1">
    <property type="protein sequence ID" value="PPA18720.1"/>
    <property type="gene ID" value="WBGene00108274"/>
</dbReference>
<protein>
    <submittedName>
        <fullName evidence="2">DM13 domain-containing protein</fullName>
    </submittedName>
</protein>
<dbReference type="OrthoDB" id="5854379at2759"/>
<dbReference type="InterPro" id="IPR019545">
    <property type="entry name" value="DM13_domain"/>
</dbReference>
<organism evidence="2 3">
    <name type="scientific">Pristionchus pacificus</name>
    <name type="common">Parasitic nematode worm</name>
    <dbReference type="NCBI Taxonomy" id="54126"/>
    <lineage>
        <taxon>Eukaryota</taxon>
        <taxon>Metazoa</taxon>
        <taxon>Ecdysozoa</taxon>
        <taxon>Nematoda</taxon>
        <taxon>Chromadorea</taxon>
        <taxon>Rhabditida</taxon>
        <taxon>Rhabditina</taxon>
        <taxon>Diplogasteromorpha</taxon>
        <taxon>Diplogasteroidea</taxon>
        <taxon>Neodiplogasteridae</taxon>
        <taxon>Pristionchus</taxon>
    </lineage>
</organism>
<feature type="compositionally biased region" description="Low complexity" evidence="1">
    <location>
        <begin position="268"/>
        <end position="284"/>
    </location>
</feature>
<sequence>MDRTEPGGRERGREIGGRGGGGGDSMVRSSRDLLSPIALVIHPLMRALSIIAALGTLSVICADSARVKAISPWSEYQIRLREKAEEELAANEELENSFVFKSPIPASEGALKPFPDSMMKSLQRPIDENDLPSYSTGSVNNKLMQSLKKPRPSGQSVIRPQLRTRRPDDPRNFMKKKIPKEVDPPHYNPPFSRPPFAMVDASRPHLPKGAINAINAIERQGSLTPVNLQPPRHQPSIPDIQPLQFGSNTLTSPLSKPFDTDVDETPISSLSRSPFTSSSNLSPSYSRIGPAPGLILGNGNGQSNIVNSIFSQSQAHGVVNEIPLGGIPNGIPSLPQPPQIPAPQFPTDFLSAGLPPSPPQGGLPNLFAQSGLPTHGFSGADSGVVGGGPRSPLEGLLAHGSPFESLGKMAKNFLGGSNGGGNGNILDVMTNALTGGGKPNHIGTASVIDPPVMQARSEPNLMDQLFKSAASALSESMKAKERQDKFDAMKREEEEKDRQAETEEKEKQKQARMSKDVKSSLKLLDGLPPDQKSLLEEALNNGEIDNDALAPAIKSLVKDDAKEDSQKEKVDRLIEWIKANRPRKNTIVPVSTGDKLPYYGKYCGSLAAQEGSIKRSTKPSGAVWAVDKDRFIVSKFHFQPSSLNDNVTFWLGPDHSTLDLVADSFPSDNGFILQPEPIDINVFVLADLKPVPARARNESEKISLFGNSLLRVRRDAPIHIDRDELPPMDKIREEVKLLVAQGGAVKVQNGDVTLNESRSLMTIPANGLPPTDMSLFNHIVPRGFEMRPPFLAQEDPTAPKALDWFAGFQPLLLRLPTDRSVKSVNWISLRDHKHKETIASVIMPNGPGFTIPAMTTLRPLTPNGLFNISSGPIKVHDYKTIEITNFVLKTEGKALWFMIGTDILPNASGHIAPIWNRSSNSFDCDSLHDYNGETLTIRLPGKKDINDVFWLSVFSIPSTLSYSHIYLPYNEMVIPPDLSAIPTPECVYTP</sequence>
<feature type="region of interest" description="Disordered" evidence="1">
    <location>
        <begin position="476"/>
        <end position="528"/>
    </location>
</feature>
<feature type="compositionally biased region" description="Basic and acidic residues" evidence="1">
    <location>
        <begin position="477"/>
        <end position="519"/>
    </location>
</feature>
<dbReference type="PANTHER" id="PTHR24036:SF17">
    <property type="entry name" value="DM13 DOMAIN-CONTAINING PROTEIN"/>
    <property type="match status" value="1"/>
</dbReference>
<dbReference type="AlphaFoldDB" id="A0A2A6D131"/>
<gene>
    <name evidence="2" type="primary">WBGene00108274</name>
</gene>
<dbReference type="PANTHER" id="PTHR24036">
    <property type="entry name" value="SKELETOR-RELATED"/>
    <property type="match status" value="1"/>
</dbReference>
<feature type="region of interest" description="Disordered" evidence="1">
    <location>
        <begin position="145"/>
        <end position="187"/>
    </location>
</feature>
<name>A0A2A6D131_PRIPA</name>
<dbReference type="InterPro" id="IPR052126">
    <property type="entry name" value="Spindle_Org/Thrombomodulin"/>
</dbReference>
<dbReference type="Pfam" id="PF10517">
    <property type="entry name" value="DM13"/>
    <property type="match status" value="1"/>
</dbReference>
<evidence type="ECO:0000313" key="2">
    <source>
        <dbReference type="EnsemblMetazoa" id="PPA18720.1"/>
    </source>
</evidence>
<feature type="region of interest" description="Disordered" evidence="1">
    <location>
        <begin position="1"/>
        <end position="27"/>
    </location>
</feature>
<keyword evidence="3" id="KW-1185">Reference proteome</keyword>
<evidence type="ECO:0000313" key="3">
    <source>
        <dbReference type="Proteomes" id="UP000005239"/>
    </source>
</evidence>
<reference evidence="2" key="2">
    <citation type="submission" date="2022-06" db="UniProtKB">
        <authorList>
            <consortium name="EnsemblMetazoa"/>
        </authorList>
    </citation>
    <scope>IDENTIFICATION</scope>
    <source>
        <strain evidence="2">PS312</strain>
    </source>
</reference>
<dbReference type="Proteomes" id="UP000005239">
    <property type="component" value="Unassembled WGS sequence"/>
</dbReference>
<feature type="compositionally biased region" description="Basic and acidic residues" evidence="1">
    <location>
        <begin position="1"/>
        <end position="16"/>
    </location>
</feature>
<feature type="compositionally biased region" description="Polar residues" evidence="1">
    <location>
        <begin position="244"/>
        <end position="254"/>
    </location>
</feature>